<proteinExistence type="predicted"/>
<name>A0AAE8YKE6_9CAUD</name>
<reference evidence="1" key="1">
    <citation type="submission" date="2021-10" db="EMBL/GenBank/DDBJ databases">
        <authorList>
            <person name="Valenzuela N."/>
            <person name="Pablo J."/>
            <person name="Strother B."/>
            <person name="Cravalho Y."/>
            <person name="Barto Z."/>
            <person name="Kane C."/>
            <person name="Chong R.A."/>
            <person name="Kawasaki K."/>
            <person name="Cruz S."/>
            <person name="Porter M.L."/>
            <person name="Pearce R."/>
            <person name="Hohenstein G."/>
            <person name="Li K."/>
            <person name="Kaniho J."/>
            <person name="Sadones M."/>
            <person name="Hamlin F."/>
            <person name="Daniels M."/>
            <person name="McKee K."/>
            <person name="Reed F."/>
            <person name="Donachie S."/>
            <person name="Bollivar D.W."/>
            <person name="Garlena R.A."/>
            <person name="Russell D.A."/>
            <person name="Jacobs-Sera D."/>
            <person name="Hatfull G.F."/>
        </authorList>
    </citation>
    <scope>NUCLEOTIDE SEQUENCE</scope>
</reference>
<keyword evidence="2" id="KW-1185">Reference proteome</keyword>
<organism evidence="1 2">
    <name type="scientific">Arthrobacter phage EastWest</name>
    <dbReference type="NCBI Taxonomy" id="2894292"/>
    <lineage>
        <taxon>Viruses</taxon>
        <taxon>Duplodnaviria</taxon>
        <taxon>Heunggongvirae</taxon>
        <taxon>Uroviricota</taxon>
        <taxon>Caudoviricetes</taxon>
        <taxon>Berryhillviridae</taxon>
        <taxon>Eastwestvirus</taxon>
        <taxon>Eastwestvirus eastwest</taxon>
    </lineage>
</organism>
<dbReference type="Pfam" id="PF25209">
    <property type="entry name" value="Phage_capsid_4"/>
    <property type="match status" value="1"/>
</dbReference>
<dbReference type="EMBL" id="OK999980">
    <property type="protein sequence ID" value="UGL61894.1"/>
    <property type="molecule type" value="Genomic_DNA"/>
</dbReference>
<dbReference type="InterPro" id="IPR049995">
    <property type="entry name" value="Capsid_mycobact-type"/>
</dbReference>
<evidence type="ECO:0000313" key="1">
    <source>
        <dbReference type="EMBL" id="UGL61894.1"/>
    </source>
</evidence>
<sequence>MPDLTYPAPAPRADATKPELTVNALLKAPTVLQKRIITPSQNFLSDELFRPGTTDSGAVIFSRAKKSDIYPSRGDVEQIEPGGEFPYVDVDEEGAEVALSSKFGAGYVVTDEARRRNQLSIIAKGNLKVRNALLRQDAYRCLAAFRDAVPTVNSVGYWGVEARAWREDVLRNIAAIRSLGLGYSPDTVIVSPNTATELLLMPELDSLLPRETKQLNPVYNPSLSGLLNVNWVVNEFASDTEAILLQTKMTGSNIVEKEYGVEVVREGTRKRDHVLADKWSVPIIDEPESALVITGIRAAA</sequence>
<accession>A0AAE8YKE6</accession>
<evidence type="ECO:0000313" key="2">
    <source>
        <dbReference type="Proteomes" id="UP000827897"/>
    </source>
</evidence>
<protein>
    <submittedName>
        <fullName evidence="1">Major capsid protein</fullName>
    </submittedName>
</protein>
<dbReference type="NCBIfam" id="NF042926">
    <property type="entry name" value="capsid_Caudo_1"/>
    <property type="match status" value="1"/>
</dbReference>
<gene>
    <name evidence="1" type="primary">10</name>
    <name evidence="1" type="ORF">SEA_EASTWEST_10</name>
</gene>
<dbReference type="Proteomes" id="UP000827897">
    <property type="component" value="Segment"/>
</dbReference>